<protein>
    <recommendedName>
        <fullName evidence="7 9">Uroporphyrinogen-III synthase</fullName>
        <ecNumber evidence="3 9">4.2.1.75</ecNumber>
    </recommendedName>
</protein>
<dbReference type="eggNOG" id="COG1587">
    <property type="taxonomic scope" value="Bacteria"/>
</dbReference>
<organism evidence="11 12">
    <name type="scientific">Chlorobium phaeobacteroides (strain DSM 266 / SMG 266 / 2430)</name>
    <dbReference type="NCBI Taxonomy" id="290317"/>
    <lineage>
        <taxon>Bacteria</taxon>
        <taxon>Pseudomonadati</taxon>
        <taxon>Chlorobiota</taxon>
        <taxon>Chlorobiia</taxon>
        <taxon>Chlorobiales</taxon>
        <taxon>Chlorobiaceae</taxon>
        <taxon>Chlorobium/Pelodictyon group</taxon>
        <taxon>Chlorobium</taxon>
    </lineage>
</organism>
<dbReference type="PANTHER" id="PTHR38042">
    <property type="entry name" value="UROPORPHYRINOGEN-III SYNTHASE, CHLOROPLASTIC"/>
    <property type="match status" value="1"/>
</dbReference>
<evidence type="ECO:0000256" key="2">
    <source>
        <dbReference type="ARBA" id="ARBA00008133"/>
    </source>
</evidence>
<dbReference type="Pfam" id="PF02602">
    <property type="entry name" value="HEM4"/>
    <property type="match status" value="1"/>
</dbReference>
<dbReference type="EMBL" id="CP000492">
    <property type="protein sequence ID" value="ABL65814.1"/>
    <property type="molecule type" value="Genomic_DNA"/>
</dbReference>
<dbReference type="Gene3D" id="3.40.50.10090">
    <property type="match status" value="2"/>
</dbReference>
<comment type="pathway">
    <text evidence="1 9">Porphyrin-containing compound metabolism; protoporphyrin-IX biosynthesis; coproporphyrinogen-III from 5-aminolevulinate: step 3/4.</text>
</comment>
<feature type="domain" description="Tetrapyrrole biosynthesis uroporphyrinogen III synthase" evidence="10">
    <location>
        <begin position="16"/>
        <end position="232"/>
    </location>
</feature>
<dbReference type="STRING" id="290317.Cpha266_1797"/>
<dbReference type="InterPro" id="IPR039793">
    <property type="entry name" value="UROS/Hem4"/>
</dbReference>
<dbReference type="GO" id="GO:0006782">
    <property type="term" value="P:protoporphyrinogen IX biosynthetic process"/>
    <property type="evidence" value="ECO:0007669"/>
    <property type="project" value="UniProtKB-UniRule"/>
</dbReference>
<comment type="similarity">
    <text evidence="2 9">Belongs to the uroporphyrinogen-III synthase family.</text>
</comment>
<evidence type="ECO:0000256" key="1">
    <source>
        <dbReference type="ARBA" id="ARBA00004772"/>
    </source>
</evidence>
<reference evidence="11 12" key="1">
    <citation type="submission" date="2006-12" db="EMBL/GenBank/DDBJ databases">
        <title>Complete sequence of Chlorobium phaeobacteroides DSM 266.</title>
        <authorList>
            <consortium name="US DOE Joint Genome Institute"/>
            <person name="Copeland A."/>
            <person name="Lucas S."/>
            <person name="Lapidus A."/>
            <person name="Barry K."/>
            <person name="Detter J.C."/>
            <person name="Glavina del Rio T."/>
            <person name="Hammon N."/>
            <person name="Israni S."/>
            <person name="Pitluck S."/>
            <person name="Goltsman E."/>
            <person name="Schmutz J."/>
            <person name="Larimer F."/>
            <person name="Land M."/>
            <person name="Hauser L."/>
            <person name="Mikhailova N."/>
            <person name="Li T."/>
            <person name="Overmann J."/>
            <person name="Bryant D.A."/>
            <person name="Richardson P."/>
        </authorList>
    </citation>
    <scope>NUCLEOTIDE SEQUENCE [LARGE SCALE GENOMIC DNA]</scope>
    <source>
        <strain evidence="11 12">DSM 266</strain>
    </source>
</reference>
<dbReference type="InterPro" id="IPR036108">
    <property type="entry name" value="4pyrrol_syn_uPrphyn_synt_sf"/>
</dbReference>
<evidence type="ECO:0000313" key="11">
    <source>
        <dbReference type="EMBL" id="ABL65814.1"/>
    </source>
</evidence>
<sequence>MKTVLVTRPKDQAEPFVRELEKYGLISVVFPTIEILPVPGWSVPDLKKFDGAFFTSPNSVRFFLERLLQEAPLELESLRDMHVWAVGKTTSKDLGVHGIVTEPLPKIADAVNLMAEIDDAEIKGKSFLFLKGNLSLGIIPELIAAKGGLCTEITVYDNRLPSLEDTAKIKTILQEGGLSCLSFTSPSTAENFFQAIEKKSIPEGTLIAAIGTTTAAALEKLGVTVDVIPEYFDGPTFAKAIADALKKEPET</sequence>
<dbReference type="GO" id="GO:0006780">
    <property type="term" value="P:uroporphyrinogen III biosynthetic process"/>
    <property type="evidence" value="ECO:0007669"/>
    <property type="project" value="UniProtKB-UniRule"/>
</dbReference>
<name>A1BHD7_CHLPD</name>
<evidence type="ECO:0000256" key="7">
    <source>
        <dbReference type="ARBA" id="ARBA00040167"/>
    </source>
</evidence>
<gene>
    <name evidence="11" type="ordered locus">Cpha266_1797</name>
</gene>
<dbReference type="KEGG" id="cph:Cpha266_1797"/>
<evidence type="ECO:0000256" key="3">
    <source>
        <dbReference type="ARBA" id="ARBA00013109"/>
    </source>
</evidence>
<dbReference type="Proteomes" id="UP000008701">
    <property type="component" value="Chromosome"/>
</dbReference>
<dbReference type="RefSeq" id="WP_011745621.1">
    <property type="nucleotide sequence ID" value="NC_008639.1"/>
</dbReference>
<evidence type="ECO:0000256" key="9">
    <source>
        <dbReference type="RuleBase" id="RU366031"/>
    </source>
</evidence>
<keyword evidence="4 9" id="KW-0456">Lyase</keyword>
<comment type="catalytic activity">
    <reaction evidence="8 9">
        <text>hydroxymethylbilane = uroporphyrinogen III + H2O</text>
        <dbReference type="Rhea" id="RHEA:18965"/>
        <dbReference type="ChEBI" id="CHEBI:15377"/>
        <dbReference type="ChEBI" id="CHEBI:57308"/>
        <dbReference type="ChEBI" id="CHEBI:57845"/>
        <dbReference type="EC" id="4.2.1.75"/>
    </reaction>
</comment>
<evidence type="ECO:0000256" key="4">
    <source>
        <dbReference type="ARBA" id="ARBA00023239"/>
    </source>
</evidence>
<accession>A1BHD7</accession>
<proteinExistence type="inferred from homology"/>
<keyword evidence="12" id="KW-1185">Reference proteome</keyword>
<dbReference type="HOGENOM" id="CLU_011276_9_5_10"/>
<comment type="function">
    <text evidence="6 9">Catalyzes cyclization of the linear tetrapyrrole, hydroxymethylbilane, to the macrocyclic uroporphyrinogen III.</text>
</comment>
<evidence type="ECO:0000313" key="12">
    <source>
        <dbReference type="Proteomes" id="UP000008701"/>
    </source>
</evidence>
<evidence type="ECO:0000256" key="6">
    <source>
        <dbReference type="ARBA" id="ARBA00037589"/>
    </source>
</evidence>
<dbReference type="OrthoDB" id="9815856at2"/>
<dbReference type="EC" id="4.2.1.75" evidence="3 9"/>
<dbReference type="UniPathway" id="UPA00251">
    <property type="reaction ID" value="UER00320"/>
</dbReference>
<keyword evidence="5 9" id="KW-0627">Porphyrin biosynthesis</keyword>
<dbReference type="GO" id="GO:0004852">
    <property type="term" value="F:uroporphyrinogen-III synthase activity"/>
    <property type="evidence" value="ECO:0007669"/>
    <property type="project" value="UniProtKB-UniRule"/>
</dbReference>
<dbReference type="PANTHER" id="PTHR38042:SF1">
    <property type="entry name" value="UROPORPHYRINOGEN-III SYNTHASE, CHLOROPLASTIC"/>
    <property type="match status" value="1"/>
</dbReference>
<evidence type="ECO:0000259" key="10">
    <source>
        <dbReference type="Pfam" id="PF02602"/>
    </source>
</evidence>
<dbReference type="AlphaFoldDB" id="A1BHD7"/>
<dbReference type="InterPro" id="IPR003754">
    <property type="entry name" value="4pyrrol_synth_uPrphyn_synth"/>
</dbReference>
<dbReference type="SUPFAM" id="SSF69618">
    <property type="entry name" value="HemD-like"/>
    <property type="match status" value="1"/>
</dbReference>
<dbReference type="CDD" id="cd06578">
    <property type="entry name" value="HemD"/>
    <property type="match status" value="1"/>
</dbReference>
<evidence type="ECO:0000256" key="8">
    <source>
        <dbReference type="ARBA" id="ARBA00048617"/>
    </source>
</evidence>
<evidence type="ECO:0000256" key="5">
    <source>
        <dbReference type="ARBA" id="ARBA00023244"/>
    </source>
</evidence>